<dbReference type="InterPro" id="IPR036390">
    <property type="entry name" value="WH_DNA-bd_sf"/>
</dbReference>
<dbReference type="InterPro" id="IPR018309">
    <property type="entry name" value="Tscrpt_reg_PadR_C"/>
</dbReference>
<feature type="domain" description="Transcription regulator PadR N-terminal" evidence="1">
    <location>
        <begin position="29"/>
        <end position="94"/>
    </location>
</feature>
<dbReference type="Gene3D" id="1.10.10.10">
    <property type="entry name" value="Winged helix-like DNA-binding domain superfamily/Winged helix DNA-binding domain"/>
    <property type="match status" value="1"/>
</dbReference>
<accession>A0A6J4N7U9</accession>
<evidence type="ECO:0000313" key="3">
    <source>
        <dbReference type="EMBL" id="CAA9378446.1"/>
    </source>
</evidence>
<evidence type="ECO:0000259" key="1">
    <source>
        <dbReference type="Pfam" id="PF03551"/>
    </source>
</evidence>
<dbReference type="EMBL" id="CADCUO010000047">
    <property type="protein sequence ID" value="CAA9378446.1"/>
    <property type="molecule type" value="Genomic_DNA"/>
</dbReference>
<dbReference type="InterPro" id="IPR036388">
    <property type="entry name" value="WH-like_DNA-bd_sf"/>
</dbReference>
<dbReference type="AlphaFoldDB" id="A0A6J4N7U9"/>
<gene>
    <name evidence="3" type="ORF">AVDCRST_MAG75-741</name>
</gene>
<dbReference type="Pfam" id="PF03551">
    <property type="entry name" value="PadR"/>
    <property type="match status" value="1"/>
</dbReference>
<name>A0A6J4N7U9_9ACTN</name>
<dbReference type="InterPro" id="IPR005149">
    <property type="entry name" value="Tscrpt_reg_PadR_N"/>
</dbReference>
<dbReference type="PANTHER" id="PTHR43252:SF2">
    <property type="entry name" value="TRANSCRIPTION REGULATOR, PADR-LIKE FAMILY"/>
    <property type="match status" value="1"/>
</dbReference>
<dbReference type="Pfam" id="PF10400">
    <property type="entry name" value="Vir_act_alpha_C"/>
    <property type="match status" value="1"/>
</dbReference>
<evidence type="ECO:0000259" key="2">
    <source>
        <dbReference type="Pfam" id="PF10400"/>
    </source>
</evidence>
<dbReference type="SUPFAM" id="SSF46785">
    <property type="entry name" value="Winged helix' DNA-binding domain"/>
    <property type="match status" value="1"/>
</dbReference>
<reference evidence="3" key="1">
    <citation type="submission" date="2020-02" db="EMBL/GenBank/DDBJ databases">
        <authorList>
            <person name="Meier V. D."/>
        </authorList>
    </citation>
    <scope>NUCLEOTIDE SEQUENCE</scope>
    <source>
        <strain evidence="3">AVDCRST_MAG75</strain>
    </source>
</reference>
<feature type="domain" description="Transcription regulator PadR C-terminal" evidence="2">
    <location>
        <begin position="107"/>
        <end position="183"/>
    </location>
</feature>
<proteinExistence type="predicted"/>
<protein>
    <recommendedName>
        <fullName evidence="4">Transcriptional regulator, PadR family</fullName>
    </recommendedName>
</protein>
<organism evidence="3">
    <name type="scientific">uncultured Propionibacteriaceae bacterium</name>
    <dbReference type="NCBI Taxonomy" id="257457"/>
    <lineage>
        <taxon>Bacteria</taxon>
        <taxon>Bacillati</taxon>
        <taxon>Actinomycetota</taxon>
        <taxon>Actinomycetes</taxon>
        <taxon>Propionibacteriales</taxon>
        <taxon>Propionibacteriaceae</taxon>
        <taxon>environmental samples</taxon>
    </lineage>
</organism>
<dbReference type="PANTHER" id="PTHR43252">
    <property type="entry name" value="TRANSCRIPTIONAL REGULATOR YQJI"/>
    <property type="match status" value="1"/>
</dbReference>
<evidence type="ECO:0008006" key="4">
    <source>
        <dbReference type="Google" id="ProtNLM"/>
    </source>
</evidence>
<sequence>MCGVSQDLSTTSYALLGLLVFDGSPSAGLTGYEVKQRADKTLRFYWVSPAMSQVYTELERLARTGLVSYTEEVAGQRRARRFTITACGQQRLQEWLAEPVESFPILKHPVALRLLMAGLVGPDRARTLLQDYLEQLAVRRQDLLEVRRSLGERAAVKYPAMVADWGLDYYDSEARIVQQLLDRLPSTG</sequence>